<evidence type="ECO:0000313" key="2">
    <source>
        <dbReference type="EMBL" id="CAB4030235.1"/>
    </source>
</evidence>
<dbReference type="OrthoDB" id="1433446at2759"/>
<dbReference type="AlphaFoldDB" id="A0A7D9JIM1"/>
<evidence type="ECO:0000313" key="3">
    <source>
        <dbReference type="Proteomes" id="UP001152795"/>
    </source>
</evidence>
<dbReference type="Gene3D" id="3.30.420.10">
    <property type="entry name" value="Ribonuclease H-like superfamily/Ribonuclease H"/>
    <property type="match status" value="1"/>
</dbReference>
<name>A0A7D9JIM1_PARCT</name>
<dbReference type="PANTHER" id="PTHR37984:SF8">
    <property type="entry name" value="CCHC-TYPE DOMAIN-CONTAINING PROTEIN"/>
    <property type="match status" value="1"/>
</dbReference>
<dbReference type="InterPro" id="IPR012337">
    <property type="entry name" value="RNaseH-like_sf"/>
</dbReference>
<feature type="region of interest" description="Disordered" evidence="1">
    <location>
        <begin position="260"/>
        <end position="348"/>
    </location>
</feature>
<reference evidence="2" key="1">
    <citation type="submission" date="2020-04" db="EMBL/GenBank/DDBJ databases">
        <authorList>
            <person name="Alioto T."/>
            <person name="Alioto T."/>
            <person name="Gomez Garrido J."/>
        </authorList>
    </citation>
    <scope>NUCLEOTIDE SEQUENCE</scope>
    <source>
        <strain evidence="2">A484AB</strain>
    </source>
</reference>
<sequence>MLLKLCSCLTVYHISHEVPDRPWGKIATDLFEFDGKGYLVTVDYFSNFFEIDRLYSTQAVSVIRKLKAHLARYGIPEELISDQGPQFISGEFKNFCANYGMKHTMTSPHYHQANGMAETAVKQAKRVLKVAKMSGRDPHLALLDLRNTPQEGFSSSPAQRLMSRRTKTVLPISKGLLKPAVIENTKQQRRARQGRQKKFYNWGAKDLPALAAGDQVWIQPVKVGDREWKKATVLREVGIRSYEVETENDRTLIRNRRHLKEAKSRSANGDDHQQIQELPKTPEVAERGSSGFDGEIDPIPELIPDPDRGAQSSTESGMLSGDTRDNIITRTRSGRISQRPKYLDDYST</sequence>
<dbReference type="PANTHER" id="PTHR37984">
    <property type="entry name" value="PROTEIN CBG26694"/>
    <property type="match status" value="1"/>
</dbReference>
<dbReference type="GO" id="GO:0015074">
    <property type="term" value="P:DNA integration"/>
    <property type="evidence" value="ECO:0007669"/>
    <property type="project" value="InterPro"/>
</dbReference>
<comment type="caution">
    <text evidence="2">The sequence shown here is derived from an EMBL/GenBank/DDBJ whole genome shotgun (WGS) entry which is preliminary data.</text>
</comment>
<accession>A0A7D9JIM1</accession>
<dbReference type="InterPro" id="IPR036397">
    <property type="entry name" value="RNaseH_sf"/>
</dbReference>
<dbReference type="EMBL" id="CACRXK020016728">
    <property type="protein sequence ID" value="CAB4030235.1"/>
    <property type="molecule type" value="Genomic_DNA"/>
</dbReference>
<gene>
    <name evidence="2" type="ORF">PACLA_8A043494</name>
</gene>
<dbReference type="GO" id="GO:0003676">
    <property type="term" value="F:nucleic acid binding"/>
    <property type="evidence" value="ECO:0007669"/>
    <property type="project" value="InterPro"/>
</dbReference>
<proteinExistence type="predicted"/>
<keyword evidence="3" id="KW-1185">Reference proteome</keyword>
<evidence type="ECO:0000256" key="1">
    <source>
        <dbReference type="SAM" id="MobiDB-lite"/>
    </source>
</evidence>
<organism evidence="2 3">
    <name type="scientific">Paramuricea clavata</name>
    <name type="common">Red gorgonian</name>
    <name type="synonym">Violescent sea-whip</name>
    <dbReference type="NCBI Taxonomy" id="317549"/>
    <lineage>
        <taxon>Eukaryota</taxon>
        <taxon>Metazoa</taxon>
        <taxon>Cnidaria</taxon>
        <taxon>Anthozoa</taxon>
        <taxon>Octocorallia</taxon>
        <taxon>Malacalcyonacea</taxon>
        <taxon>Plexauridae</taxon>
        <taxon>Paramuricea</taxon>
    </lineage>
</organism>
<feature type="compositionally biased region" description="Basic and acidic residues" evidence="1">
    <location>
        <begin position="261"/>
        <end position="274"/>
    </location>
</feature>
<dbReference type="PROSITE" id="PS50994">
    <property type="entry name" value="INTEGRASE"/>
    <property type="match status" value="1"/>
</dbReference>
<dbReference type="Proteomes" id="UP001152795">
    <property type="component" value="Unassembled WGS sequence"/>
</dbReference>
<dbReference type="InterPro" id="IPR050951">
    <property type="entry name" value="Retrovirus_Pol_polyprotein"/>
</dbReference>
<dbReference type="InterPro" id="IPR001584">
    <property type="entry name" value="Integrase_cat-core"/>
</dbReference>
<dbReference type="SUPFAM" id="SSF53098">
    <property type="entry name" value="Ribonuclease H-like"/>
    <property type="match status" value="1"/>
</dbReference>
<dbReference type="Pfam" id="PF00665">
    <property type="entry name" value="rve"/>
    <property type="match status" value="1"/>
</dbReference>
<dbReference type="FunFam" id="3.30.420.10:FF:000063">
    <property type="entry name" value="Retrovirus-related Pol polyprotein from transposon 297-like Protein"/>
    <property type="match status" value="1"/>
</dbReference>
<protein>
    <submittedName>
        <fullName evidence="2">Retrovirus-related Pol poly from transposon</fullName>
    </submittedName>
</protein>